<dbReference type="EMBL" id="CAKOFQ010006911">
    <property type="protein sequence ID" value="CAH1981667.1"/>
    <property type="molecule type" value="Genomic_DNA"/>
</dbReference>
<gene>
    <name evidence="1" type="ORF">ACAOBT_LOCUS14605</name>
</gene>
<accession>A0A9P0PDC3</accession>
<comment type="caution">
    <text evidence="1">The sequence shown here is derived from an EMBL/GenBank/DDBJ whole genome shotgun (WGS) entry which is preliminary data.</text>
</comment>
<organism evidence="1 2">
    <name type="scientific">Acanthoscelides obtectus</name>
    <name type="common">Bean weevil</name>
    <name type="synonym">Bruchus obtectus</name>
    <dbReference type="NCBI Taxonomy" id="200917"/>
    <lineage>
        <taxon>Eukaryota</taxon>
        <taxon>Metazoa</taxon>
        <taxon>Ecdysozoa</taxon>
        <taxon>Arthropoda</taxon>
        <taxon>Hexapoda</taxon>
        <taxon>Insecta</taxon>
        <taxon>Pterygota</taxon>
        <taxon>Neoptera</taxon>
        <taxon>Endopterygota</taxon>
        <taxon>Coleoptera</taxon>
        <taxon>Polyphaga</taxon>
        <taxon>Cucujiformia</taxon>
        <taxon>Chrysomeloidea</taxon>
        <taxon>Chrysomelidae</taxon>
        <taxon>Bruchinae</taxon>
        <taxon>Bruchini</taxon>
        <taxon>Acanthoscelides</taxon>
    </lineage>
</organism>
<evidence type="ECO:0000313" key="1">
    <source>
        <dbReference type="EMBL" id="CAH1981667.1"/>
    </source>
</evidence>
<keyword evidence="2" id="KW-1185">Reference proteome</keyword>
<evidence type="ECO:0000313" key="2">
    <source>
        <dbReference type="Proteomes" id="UP001152888"/>
    </source>
</evidence>
<proteinExistence type="predicted"/>
<reference evidence="1" key="1">
    <citation type="submission" date="2022-03" db="EMBL/GenBank/DDBJ databases">
        <authorList>
            <person name="Sayadi A."/>
        </authorList>
    </citation>
    <scope>NUCLEOTIDE SEQUENCE</scope>
</reference>
<protein>
    <submittedName>
        <fullName evidence="1">Uncharacterized protein</fullName>
    </submittedName>
</protein>
<dbReference type="Proteomes" id="UP001152888">
    <property type="component" value="Unassembled WGS sequence"/>
</dbReference>
<dbReference type="AlphaFoldDB" id="A0A9P0PDC3"/>
<sequence>MKISGSSPSSILTKLLLQFRFLSSRIALSFLDLSL</sequence>
<name>A0A9P0PDC3_ACAOB</name>